<evidence type="ECO:0000256" key="1">
    <source>
        <dbReference type="SAM" id="MobiDB-lite"/>
    </source>
</evidence>
<sequence length="88" mass="9789">MMFRQQIAWRLPLVVQTRPRSSSRRLIRVTFTIPVGPPVTAPTSDAFTGLSPHQDERCSSNSLGSTSPDSPPSKYLALSLRYSVILLF</sequence>
<accession>A0A3P7LEP3</accession>
<dbReference type="AlphaFoldDB" id="A0A3P7LEP3"/>
<keyword evidence="3" id="KW-1185">Reference proteome</keyword>
<feature type="compositionally biased region" description="Polar residues" evidence="1">
    <location>
        <begin position="59"/>
        <end position="68"/>
    </location>
</feature>
<protein>
    <submittedName>
        <fullName evidence="2">Uncharacterized protein</fullName>
    </submittedName>
</protein>
<feature type="region of interest" description="Disordered" evidence="1">
    <location>
        <begin position="37"/>
        <end position="72"/>
    </location>
</feature>
<reference evidence="2 3" key="1">
    <citation type="submission" date="2018-11" db="EMBL/GenBank/DDBJ databases">
        <authorList>
            <consortium name="Pathogen Informatics"/>
        </authorList>
    </citation>
    <scope>NUCLEOTIDE SEQUENCE [LARGE SCALE GENOMIC DNA]</scope>
</reference>
<dbReference type="EMBL" id="UYRU01048954">
    <property type="protein sequence ID" value="VDN10347.1"/>
    <property type="molecule type" value="Genomic_DNA"/>
</dbReference>
<organism evidence="2 3">
    <name type="scientific">Dibothriocephalus latus</name>
    <name type="common">Fish tapeworm</name>
    <name type="synonym">Diphyllobothrium latum</name>
    <dbReference type="NCBI Taxonomy" id="60516"/>
    <lineage>
        <taxon>Eukaryota</taxon>
        <taxon>Metazoa</taxon>
        <taxon>Spiralia</taxon>
        <taxon>Lophotrochozoa</taxon>
        <taxon>Platyhelminthes</taxon>
        <taxon>Cestoda</taxon>
        <taxon>Eucestoda</taxon>
        <taxon>Diphyllobothriidea</taxon>
        <taxon>Diphyllobothriidae</taxon>
        <taxon>Dibothriocephalus</taxon>
    </lineage>
</organism>
<evidence type="ECO:0000313" key="3">
    <source>
        <dbReference type="Proteomes" id="UP000281553"/>
    </source>
</evidence>
<dbReference type="Proteomes" id="UP000281553">
    <property type="component" value="Unassembled WGS sequence"/>
</dbReference>
<proteinExistence type="predicted"/>
<name>A0A3P7LEP3_DIBLA</name>
<gene>
    <name evidence="2" type="ORF">DILT_LOCUS6178</name>
</gene>
<evidence type="ECO:0000313" key="2">
    <source>
        <dbReference type="EMBL" id="VDN10347.1"/>
    </source>
</evidence>